<dbReference type="STRING" id="1218108.GCA_000382425_03288"/>
<dbReference type="InterPro" id="IPR036514">
    <property type="entry name" value="SGNH_hydro_sf"/>
</dbReference>
<dbReference type="InterPro" id="IPR014982">
    <property type="entry name" value="GSCFA"/>
</dbReference>
<dbReference type="AlphaFoldDB" id="A0A511NI53"/>
<dbReference type="Proteomes" id="UP000321245">
    <property type="component" value="Unassembled WGS sequence"/>
</dbReference>
<name>A0A511NI53_9FLAO</name>
<protein>
    <recommendedName>
        <fullName evidence="1">GSCFA domain-containing protein</fullName>
    </recommendedName>
</protein>
<organism evidence="2 3">
    <name type="scientific">Empedobacter brevis NBRC 14943 = ATCC 43319</name>
    <dbReference type="NCBI Taxonomy" id="1218108"/>
    <lineage>
        <taxon>Bacteria</taxon>
        <taxon>Pseudomonadati</taxon>
        <taxon>Bacteroidota</taxon>
        <taxon>Flavobacteriia</taxon>
        <taxon>Flavobacteriales</taxon>
        <taxon>Weeksellaceae</taxon>
        <taxon>Empedobacter</taxon>
    </lineage>
</organism>
<dbReference type="GeneID" id="84651325"/>
<dbReference type="Gene3D" id="3.40.50.1110">
    <property type="entry name" value="SGNH hydrolase"/>
    <property type="match status" value="1"/>
</dbReference>
<dbReference type="OrthoDB" id="9807687at2"/>
<comment type="caution">
    <text evidence="2">The sequence shown here is derived from an EMBL/GenBank/DDBJ whole genome shotgun (WGS) entry which is preliminary data.</text>
</comment>
<evidence type="ECO:0000313" key="3">
    <source>
        <dbReference type="Proteomes" id="UP000321245"/>
    </source>
</evidence>
<reference evidence="2 3" key="1">
    <citation type="submission" date="2019-07" db="EMBL/GenBank/DDBJ databases">
        <title>Whole genome shotgun sequence of Empedobacter brevis NBRC 14943.</title>
        <authorList>
            <person name="Hosoyama A."/>
            <person name="Uohara A."/>
            <person name="Ohji S."/>
            <person name="Ichikawa N."/>
        </authorList>
    </citation>
    <scope>NUCLEOTIDE SEQUENCE [LARGE SCALE GENOMIC DNA]</scope>
    <source>
        <strain evidence="2 3">NBRC 14943</strain>
    </source>
</reference>
<sequence length="330" mass="38634">MQFRTTFQIPESEFKINHQHKILTIGSCFSDEIGKRLIDLKFDGVINPFGVIFNPHSIQNLIERSIHKKYFTLSDVHQNGEEFFCFDVHSSFNALTRDAVLHQLNSALDQVHQCIYSCDVVMITLGTSWVYEWKDSKKIVANCHKVEAKQFEKRLLTTDENLDSLDRIISELIAINPDINIITTVSPVRHIKDGMVENNVSKSRLLDALYQLGIKYNHVNYFPAYELVLDDLREYRFFKEDLIHPSKQAIDYIWKKFSDTYFEQSTQTIIQKINKIVSAMNHRPFNESSENHQKFLIKTIGWMEELEKGNKLDFSAEKEHLRSKIKHKTC</sequence>
<gene>
    <name evidence="2" type="ORF">EB1_22790</name>
</gene>
<keyword evidence="3" id="KW-1185">Reference proteome</keyword>
<dbReference type="Pfam" id="PF08885">
    <property type="entry name" value="GSCFA"/>
    <property type="match status" value="1"/>
</dbReference>
<dbReference type="EMBL" id="BJXC01000016">
    <property type="protein sequence ID" value="GEM52489.1"/>
    <property type="molecule type" value="Genomic_DNA"/>
</dbReference>
<dbReference type="GO" id="GO:0016788">
    <property type="term" value="F:hydrolase activity, acting on ester bonds"/>
    <property type="evidence" value="ECO:0007669"/>
    <property type="project" value="UniProtKB-ARBA"/>
</dbReference>
<dbReference type="SUPFAM" id="SSF52266">
    <property type="entry name" value="SGNH hydrolase"/>
    <property type="match status" value="1"/>
</dbReference>
<accession>A0A511NI53</accession>
<evidence type="ECO:0000313" key="2">
    <source>
        <dbReference type="EMBL" id="GEM52489.1"/>
    </source>
</evidence>
<proteinExistence type="predicted"/>
<dbReference type="RefSeq" id="WP_019976758.1">
    <property type="nucleotide sequence ID" value="NZ_BJXC01000016.1"/>
</dbReference>
<evidence type="ECO:0000259" key="1">
    <source>
        <dbReference type="Pfam" id="PF08885"/>
    </source>
</evidence>
<feature type="domain" description="GSCFA" evidence="1">
    <location>
        <begin position="21"/>
        <end position="257"/>
    </location>
</feature>